<keyword evidence="1" id="KW-0561">Oxygen transport</keyword>
<keyword evidence="1" id="KW-0479">Metal-binding</keyword>
<dbReference type="Proteomes" id="UP000317496">
    <property type="component" value="Chromosome"/>
</dbReference>
<keyword evidence="1" id="KW-0408">Iron</keyword>
<feature type="domain" description="Globin" evidence="2">
    <location>
        <begin position="21"/>
        <end position="156"/>
    </location>
</feature>
<proteinExistence type="inferred from homology"/>
<accession>A0A516H5K8</accession>
<keyword evidence="1" id="KW-0813">Transport</keyword>
<dbReference type="SUPFAM" id="SSF46458">
    <property type="entry name" value="Globin-like"/>
    <property type="match status" value="1"/>
</dbReference>
<dbReference type="AlphaFoldDB" id="A0A516H5K8"/>
<keyword evidence="1" id="KW-0349">Heme</keyword>
<dbReference type="InterPro" id="IPR012292">
    <property type="entry name" value="Globin/Proto"/>
</dbReference>
<organism evidence="3 4">
    <name type="scientific">Ferrovibrio terrae</name>
    <dbReference type="NCBI Taxonomy" id="2594003"/>
    <lineage>
        <taxon>Bacteria</taxon>
        <taxon>Pseudomonadati</taxon>
        <taxon>Pseudomonadota</taxon>
        <taxon>Alphaproteobacteria</taxon>
        <taxon>Rhodospirillales</taxon>
        <taxon>Rhodospirillaceae</taxon>
        <taxon>Ferrovibrio</taxon>
    </lineage>
</organism>
<dbReference type="KEGG" id="fer:FNB15_18210"/>
<dbReference type="EMBL" id="CP041636">
    <property type="protein sequence ID" value="QDO99084.1"/>
    <property type="molecule type" value="Genomic_DNA"/>
</dbReference>
<dbReference type="GO" id="GO:0005344">
    <property type="term" value="F:oxygen carrier activity"/>
    <property type="evidence" value="ECO:0007669"/>
    <property type="project" value="UniProtKB-KW"/>
</dbReference>
<evidence type="ECO:0000313" key="4">
    <source>
        <dbReference type="Proteomes" id="UP000317496"/>
    </source>
</evidence>
<evidence type="ECO:0000313" key="3">
    <source>
        <dbReference type="EMBL" id="QDO99084.1"/>
    </source>
</evidence>
<dbReference type="PROSITE" id="PS01033">
    <property type="entry name" value="GLOBIN"/>
    <property type="match status" value="1"/>
</dbReference>
<evidence type="ECO:0000256" key="1">
    <source>
        <dbReference type="RuleBase" id="RU000356"/>
    </source>
</evidence>
<evidence type="ECO:0000259" key="2">
    <source>
        <dbReference type="PROSITE" id="PS01033"/>
    </source>
</evidence>
<comment type="similarity">
    <text evidence="1">Belongs to the globin family.</text>
</comment>
<dbReference type="GO" id="GO:0020037">
    <property type="term" value="F:heme binding"/>
    <property type="evidence" value="ECO:0007669"/>
    <property type="project" value="InterPro"/>
</dbReference>
<dbReference type="Gene3D" id="1.10.490.10">
    <property type="entry name" value="Globins"/>
    <property type="match status" value="1"/>
</dbReference>
<name>A0A516H5K8_9PROT</name>
<dbReference type="InterPro" id="IPR009050">
    <property type="entry name" value="Globin-like_sf"/>
</dbReference>
<gene>
    <name evidence="3" type="ORF">FNB15_18210</name>
</gene>
<dbReference type="RefSeq" id="WP_144258080.1">
    <property type="nucleotide sequence ID" value="NZ_CP041636.1"/>
</dbReference>
<protein>
    <recommendedName>
        <fullName evidence="2">Globin domain-containing protein</fullName>
    </recommendedName>
</protein>
<dbReference type="Pfam" id="PF00042">
    <property type="entry name" value="Globin"/>
    <property type="match status" value="1"/>
</dbReference>
<keyword evidence="4" id="KW-1185">Reference proteome</keyword>
<dbReference type="InterPro" id="IPR000971">
    <property type="entry name" value="Globin"/>
</dbReference>
<sequence>MRPALATKLAEPALPQTYVTPLSPAHLGLVRATFQILTVDRDRLTEMFYARAVALDPHIQRPQLISNMVTQRLQFMLVLTDLVQQLDDLPRLAQTAAGFARRHGIYGASDPRFRTARAALAWTVDRILETERNSAIQMAWNAAFDLVEALVSGGIPAER</sequence>
<dbReference type="GO" id="GO:0019825">
    <property type="term" value="F:oxygen binding"/>
    <property type="evidence" value="ECO:0007669"/>
    <property type="project" value="InterPro"/>
</dbReference>
<reference evidence="3 4" key="1">
    <citation type="submission" date="2019-07" db="EMBL/GenBank/DDBJ databases">
        <title>Genome sequencing for Ferrovibrio sp. K5.</title>
        <authorList>
            <person name="Park S.-J."/>
        </authorList>
    </citation>
    <scope>NUCLEOTIDE SEQUENCE [LARGE SCALE GENOMIC DNA]</scope>
    <source>
        <strain evidence="3 4">K5</strain>
    </source>
</reference>